<dbReference type="Gene3D" id="1.20.1250.20">
    <property type="entry name" value="MFS general substrate transporter like domains"/>
    <property type="match status" value="1"/>
</dbReference>
<protein>
    <submittedName>
        <fullName evidence="3">Uncharacterized protein</fullName>
    </submittedName>
</protein>
<dbReference type="Proteomes" id="UP001159641">
    <property type="component" value="Unassembled WGS sequence"/>
</dbReference>
<dbReference type="EMBL" id="JAIQCJ010002160">
    <property type="protein sequence ID" value="KAJ8780289.1"/>
    <property type="molecule type" value="Genomic_DNA"/>
</dbReference>
<comment type="caution">
    <text evidence="3">The sequence shown here is derived from an EMBL/GenBank/DDBJ whole genome shotgun (WGS) entry which is preliminary data.</text>
</comment>
<keyword evidence="2" id="KW-0812">Transmembrane</keyword>
<evidence type="ECO:0000256" key="2">
    <source>
        <dbReference type="SAM" id="Phobius"/>
    </source>
</evidence>
<keyword evidence="2" id="KW-0472">Membrane</keyword>
<evidence type="ECO:0000313" key="4">
    <source>
        <dbReference type="Proteomes" id="UP001159641"/>
    </source>
</evidence>
<proteinExistence type="predicted"/>
<keyword evidence="2" id="KW-1133">Transmembrane helix</keyword>
<reference evidence="3 4" key="1">
    <citation type="submission" date="2022-11" db="EMBL/GenBank/DDBJ databases">
        <title>Whole genome sequence of Eschrichtius robustus ER-17-0199.</title>
        <authorList>
            <person name="Bruniche-Olsen A."/>
            <person name="Black A.N."/>
            <person name="Fields C.J."/>
            <person name="Walden K."/>
            <person name="Dewoody J.A."/>
        </authorList>
    </citation>
    <scope>NUCLEOTIDE SEQUENCE [LARGE SCALE GENOMIC DNA]</scope>
    <source>
        <strain evidence="3">ER-17-0199</strain>
        <tissue evidence="3">Blubber</tissue>
    </source>
</reference>
<sequence length="103" mass="11621">MKLLTFKAFPQVCPRNTHDTRHKGWKEFNFHLLDPKGLVIERMGRRPLLIGGFGLMTLFFGILTVTLTLQTGLSRAGSVTGWMFRVTVFLQRVSDVRRAAGSA</sequence>
<evidence type="ECO:0000256" key="1">
    <source>
        <dbReference type="ARBA" id="ARBA00004141"/>
    </source>
</evidence>
<dbReference type="AlphaFoldDB" id="A0AB34GPC8"/>
<organism evidence="3 4">
    <name type="scientific">Eschrichtius robustus</name>
    <name type="common">California gray whale</name>
    <name type="synonym">Eschrichtius gibbosus</name>
    <dbReference type="NCBI Taxonomy" id="9764"/>
    <lineage>
        <taxon>Eukaryota</taxon>
        <taxon>Metazoa</taxon>
        <taxon>Chordata</taxon>
        <taxon>Craniata</taxon>
        <taxon>Vertebrata</taxon>
        <taxon>Euteleostomi</taxon>
        <taxon>Mammalia</taxon>
        <taxon>Eutheria</taxon>
        <taxon>Laurasiatheria</taxon>
        <taxon>Artiodactyla</taxon>
        <taxon>Whippomorpha</taxon>
        <taxon>Cetacea</taxon>
        <taxon>Mysticeti</taxon>
        <taxon>Eschrichtiidae</taxon>
        <taxon>Eschrichtius</taxon>
    </lineage>
</organism>
<evidence type="ECO:0000313" key="3">
    <source>
        <dbReference type="EMBL" id="KAJ8780289.1"/>
    </source>
</evidence>
<dbReference type="GO" id="GO:0016020">
    <property type="term" value="C:membrane"/>
    <property type="evidence" value="ECO:0007669"/>
    <property type="project" value="UniProtKB-SubCell"/>
</dbReference>
<gene>
    <name evidence="3" type="ORF">J1605_011553</name>
</gene>
<keyword evidence="4" id="KW-1185">Reference proteome</keyword>
<comment type="subcellular location">
    <subcellularLocation>
        <location evidence="1">Membrane</location>
        <topology evidence="1">Multi-pass membrane protein</topology>
    </subcellularLocation>
</comment>
<accession>A0AB34GPC8</accession>
<dbReference type="InterPro" id="IPR036259">
    <property type="entry name" value="MFS_trans_sf"/>
</dbReference>
<name>A0AB34GPC8_ESCRO</name>
<feature type="transmembrane region" description="Helical" evidence="2">
    <location>
        <begin position="48"/>
        <end position="69"/>
    </location>
</feature>